<evidence type="ECO:0000313" key="10">
    <source>
        <dbReference type="EMBL" id="GAA4500246.1"/>
    </source>
</evidence>
<keyword evidence="11" id="KW-1185">Reference proteome</keyword>
<evidence type="ECO:0000256" key="3">
    <source>
        <dbReference type="ARBA" id="ARBA00022618"/>
    </source>
</evidence>
<dbReference type="Pfam" id="PF04999">
    <property type="entry name" value="FtsL"/>
    <property type="match status" value="1"/>
</dbReference>
<keyword evidence="8" id="KW-0997">Cell inner membrane</keyword>
<accession>A0ABP8QAR5</accession>
<evidence type="ECO:0000256" key="7">
    <source>
        <dbReference type="ARBA" id="ARBA00023306"/>
    </source>
</evidence>
<comment type="subcellular location">
    <subcellularLocation>
        <location evidence="8">Cell inner membrane</location>
        <topology evidence="8">Single-pass type II membrane protein</topology>
    </subcellularLocation>
    <subcellularLocation>
        <location evidence="1">Cell membrane</location>
        <topology evidence="1">Single-pass type II membrane protein</topology>
    </subcellularLocation>
    <text evidence="8">Localizes to the division septum where it forms a ring structure.</text>
</comment>
<feature type="transmembrane region" description="Helical" evidence="8">
    <location>
        <begin position="20"/>
        <end position="39"/>
    </location>
</feature>
<name>A0ABP8QAR5_9GAMM</name>
<keyword evidence="7 8" id="KW-0131">Cell cycle</keyword>
<keyword evidence="4 8" id="KW-0812">Transmembrane</keyword>
<comment type="function">
    <text evidence="8">Essential cell division protein. May link together the upstream cell division proteins, which are predominantly cytoplasmic, with the downstream cell division proteins, which are predominantly periplasmic.</text>
</comment>
<evidence type="ECO:0000256" key="2">
    <source>
        <dbReference type="ARBA" id="ARBA00022475"/>
    </source>
</evidence>
<organism evidence="10 11">
    <name type="scientific">Pseudaeromonas paramecii</name>
    <dbReference type="NCBI Taxonomy" id="2138166"/>
    <lineage>
        <taxon>Bacteria</taxon>
        <taxon>Pseudomonadati</taxon>
        <taxon>Pseudomonadota</taxon>
        <taxon>Gammaproteobacteria</taxon>
        <taxon>Aeromonadales</taxon>
        <taxon>Aeromonadaceae</taxon>
        <taxon>Pseudaeromonas</taxon>
    </lineage>
</organism>
<dbReference type="GO" id="GO:0051301">
    <property type="term" value="P:cell division"/>
    <property type="evidence" value="ECO:0007669"/>
    <property type="project" value="UniProtKB-KW"/>
</dbReference>
<dbReference type="EMBL" id="BAABFC010000013">
    <property type="protein sequence ID" value="GAA4500246.1"/>
    <property type="molecule type" value="Genomic_DNA"/>
</dbReference>
<dbReference type="PANTHER" id="PTHR37479:SF1">
    <property type="entry name" value="CELL DIVISION PROTEIN FTSL"/>
    <property type="match status" value="1"/>
</dbReference>
<reference evidence="11" key="1">
    <citation type="journal article" date="2019" name="Int. J. Syst. Evol. Microbiol.">
        <title>The Global Catalogue of Microorganisms (GCM) 10K type strain sequencing project: providing services to taxonomists for standard genome sequencing and annotation.</title>
        <authorList>
            <consortium name="The Broad Institute Genomics Platform"/>
            <consortium name="The Broad Institute Genome Sequencing Center for Infectious Disease"/>
            <person name="Wu L."/>
            <person name="Ma J."/>
        </authorList>
    </citation>
    <scope>NUCLEOTIDE SEQUENCE [LARGE SCALE GENOMIC DNA]</scope>
    <source>
        <strain evidence="11">JCM 32226</strain>
    </source>
</reference>
<dbReference type="Proteomes" id="UP001501321">
    <property type="component" value="Unassembled WGS sequence"/>
</dbReference>
<keyword evidence="6 8" id="KW-0472">Membrane</keyword>
<evidence type="ECO:0000256" key="9">
    <source>
        <dbReference type="NCBIfam" id="TIGR02209"/>
    </source>
</evidence>
<dbReference type="InterPro" id="IPR011922">
    <property type="entry name" value="Cell_div_FtsL"/>
</dbReference>
<evidence type="ECO:0000313" key="11">
    <source>
        <dbReference type="Proteomes" id="UP001501321"/>
    </source>
</evidence>
<sequence>MSRRDGLAWEIGRDLGRHKFQLLLLLSILASAMTVIVVTNMTRGLTSSQNELLDERDQFDIEWRHLLLEQNALAEHSRVSEIARERLQMQRPSPLKERIVNLP</sequence>
<comment type="similarity">
    <text evidence="8">Belongs to the FtsL family.</text>
</comment>
<dbReference type="HAMAP" id="MF_00910">
    <property type="entry name" value="FtsL"/>
    <property type="match status" value="1"/>
</dbReference>
<evidence type="ECO:0000256" key="4">
    <source>
        <dbReference type="ARBA" id="ARBA00022692"/>
    </source>
</evidence>
<protein>
    <recommendedName>
        <fullName evidence="8 9">Cell division protein FtsL</fullName>
    </recommendedName>
</protein>
<evidence type="ECO:0000256" key="6">
    <source>
        <dbReference type="ARBA" id="ARBA00023136"/>
    </source>
</evidence>
<evidence type="ECO:0000256" key="5">
    <source>
        <dbReference type="ARBA" id="ARBA00022989"/>
    </source>
</evidence>
<evidence type="ECO:0000256" key="8">
    <source>
        <dbReference type="HAMAP-Rule" id="MF_00910"/>
    </source>
</evidence>
<gene>
    <name evidence="8 10" type="primary">ftsL</name>
    <name evidence="10" type="ORF">GCM10023095_21750</name>
</gene>
<dbReference type="RefSeq" id="WP_345012955.1">
    <property type="nucleotide sequence ID" value="NZ_BAABFC010000013.1"/>
</dbReference>
<keyword evidence="3 8" id="KW-0132">Cell division</keyword>
<evidence type="ECO:0000256" key="1">
    <source>
        <dbReference type="ARBA" id="ARBA00004401"/>
    </source>
</evidence>
<dbReference type="NCBIfam" id="TIGR02209">
    <property type="entry name" value="ftsL_broad"/>
    <property type="match status" value="1"/>
</dbReference>
<keyword evidence="5 8" id="KW-1133">Transmembrane helix</keyword>
<comment type="caution">
    <text evidence="10">The sequence shown here is derived from an EMBL/GenBank/DDBJ whole genome shotgun (WGS) entry which is preliminary data.</text>
</comment>
<proteinExistence type="inferred from homology"/>
<dbReference type="PANTHER" id="PTHR37479">
    <property type="entry name" value="CELL DIVISION PROTEIN FTSL"/>
    <property type="match status" value="1"/>
</dbReference>
<comment type="subunit">
    <text evidence="8">Part of a complex composed of FtsB, FtsL and FtsQ.</text>
</comment>
<keyword evidence="2 8" id="KW-1003">Cell membrane</keyword>